<protein>
    <submittedName>
        <fullName evidence="1">Uncharacterized protein</fullName>
    </submittedName>
</protein>
<evidence type="ECO:0000313" key="1">
    <source>
        <dbReference type="EMBL" id="GAG84531.1"/>
    </source>
</evidence>
<comment type="caution">
    <text evidence="1">The sequence shown here is derived from an EMBL/GenBank/DDBJ whole genome shotgun (WGS) entry which is preliminary data.</text>
</comment>
<dbReference type="AlphaFoldDB" id="X1CK15"/>
<organism evidence="1">
    <name type="scientific">marine sediment metagenome</name>
    <dbReference type="NCBI Taxonomy" id="412755"/>
    <lineage>
        <taxon>unclassified sequences</taxon>
        <taxon>metagenomes</taxon>
        <taxon>ecological metagenomes</taxon>
    </lineage>
</organism>
<accession>X1CK15</accession>
<name>X1CK15_9ZZZZ</name>
<gene>
    <name evidence="1" type="ORF">S01H4_34058</name>
</gene>
<proteinExistence type="predicted"/>
<reference evidence="1" key="1">
    <citation type="journal article" date="2014" name="Front. Microbiol.">
        <title>High frequency of phylogenetically diverse reductive dehalogenase-homologous genes in deep subseafloor sedimentary metagenomes.</title>
        <authorList>
            <person name="Kawai M."/>
            <person name="Futagami T."/>
            <person name="Toyoda A."/>
            <person name="Takaki Y."/>
            <person name="Nishi S."/>
            <person name="Hori S."/>
            <person name="Arai W."/>
            <person name="Tsubouchi T."/>
            <person name="Morono Y."/>
            <person name="Uchiyama I."/>
            <person name="Ito T."/>
            <person name="Fujiyama A."/>
            <person name="Inagaki F."/>
            <person name="Takami H."/>
        </authorList>
    </citation>
    <scope>NUCLEOTIDE SEQUENCE</scope>
    <source>
        <strain evidence="1">Expedition CK06-06</strain>
    </source>
</reference>
<dbReference type="EMBL" id="BART01017991">
    <property type="protein sequence ID" value="GAG84531.1"/>
    <property type="molecule type" value="Genomic_DNA"/>
</dbReference>
<sequence>MNQIKEQEEQRKRDKYSKWQKSEIKRADENMMKSIKQIKCRRLQYCRDGDTKVCFVCKYNTACPGNVDYYRPKIPGITFLGEEL</sequence>